<dbReference type="SMART" id="SM00267">
    <property type="entry name" value="GGDEF"/>
    <property type="match status" value="1"/>
</dbReference>
<dbReference type="CDD" id="cd01948">
    <property type="entry name" value="EAL"/>
    <property type="match status" value="1"/>
</dbReference>
<dbReference type="InterPro" id="IPR000160">
    <property type="entry name" value="GGDEF_dom"/>
</dbReference>
<dbReference type="Pfam" id="PF00990">
    <property type="entry name" value="GGDEF"/>
    <property type="match status" value="1"/>
</dbReference>
<evidence type="ECO:0000256" key="1">
    <source>
        <dbReference type="SAM" id="MobiDB-lite"/>
    </source>
</evidence>
<evidence type="ECO:0000259" key="2">
    <source>
        <dbReference type="PROSITE" id="PS50883"/>
    </source>
</evidence>
<dbReference type="NCBIfam" id="TIGR00254">
    <property type="entry name" value="GGDEF"/>
    <property type="match status" value="1"/>
</dbReference>
<dbReference type="Proteomes" id="UP000638188">
    <property type="component" value="Unassembled WGS sequence"/>
</dbReference>
<dbReference type="InterPro" id="IPR029787">
    <property type="entry name" value="Nucleotide_cyclase"/>
</dbReference>
<organism evidence="4 5">
    <name type="scientific">Halopseudomonas salina</name>
    <dbReference type="NCBI Taxonomy" id="1323744"/>
    <lineage>
        <taxon>Bacteria</taxon>
        <taxon>Pseudomonadati</taxon>
        <taxon>Pseudomonadota</taxon>
        <taxon>Gammaproteobacteria</taxon>
        <taxon>Pseudomonadales</taxon>
        <taxon>Pseudomonadaceae</taxon>
        <taxon>Halopseudomonas</taxon>
    </lineage>
</organism>
<dbReference type="CDD" id="cd01949">
    <property type="entry name" value="GGDEF"/>
    <property type="match status" value="1"/>
</dbReference>
<feature type="domain" description="EAL" evidence="2">
    <location>
        <begin position="908"/>
        <end position="1165"/>
    </location>
</feature>
<reference evidence="5" key="1">
    <citation type="journal article" date="2019" name="Int. J. Syst. Evol. Microbiol.">
        <title>The Global Catalogue of Microorganisms (GCM) 10K type strain sequencing project: providing services to taxonomists for standard genome sequencing and annotation.</title>
        <authorList>
            <consortium name="The Broad Institute Genomics Platform"/>
            <consortium name="The Broad Institute Genome Sequencing Center for Infectious Disease"/>
            <person name="Wu L."/>
            <person name="Ma J."/>
        </authorList>
    </citation>
    <scope>NUCLEOTIDE SEQUENCE [LARGE SCALE GENOMIC DNA]</scope>
    <source>
        <strain evidence="5">CGMCC 1.12482</strain>
    </source>
</reference>
<dbReference type="Pfam" id="PF07793">
    <property type="entry name" value="DUF1631"/>
    <property type="match status" value="1"/>
</dbReference>
<dbReference type="SUPFAM" id="SSF141868">
    <property type="entry name" value="EAL domain-like"/>
    <property type="match status" value="1"/>
</dbReference>
<evidence type="ECO:0000313" key="4">
    <source>
        <dbReference type="EMBL" id="GGD05902.1"/>
    </source>
</evidence>
<feature type="region of interest" description="Disordered" evidence="1">
    <location>
        <begin position="226"/>
        <end position="261"/>
    </location>
</feature>
<dbReference type="SUPFAM" id="SSF55073">
    <property type="entry name" value="Nucleotide cyclase"/>
    <property type="match status" value="1"/>
</dbReference>
<dbReference type="SMART" id="SM00052">
    <property type="entry name" value="EAL"/>
    <property type="match status" value="1"/>
</dbReference>
<evidence type="ECO:0000259" key="3">
    <source>
        <dbReference type="PROSITE" id="PS50887"/>
    </source>
</evidence>
<proteinExistence type="predicted"/>
<feature type="domain" description="GGDEF" evidence="3">
    <location>
        <begin position="750"/>
        <end position="897"/>
    </location>
</feature>
<dbReference type="InterPro" id="IPR035919">
    <property type="entry name" value="EAL_sf"/>
</dbReference>
<sequence>MLDPAEKETLARAAQSLFGRFLELQLPGYFDQLEGALVLETDRQKNQNAQQPFFDAVALLRRQRPRVLLAVVNRLNQAVLNAASGNQAAKQPMAREPAASNTLELVEKEDFEDWLVVRVAVSRADSQVREAMIELQLRIDAAFASKTGHRLFNPFSPAALCHTLSEVIRPLGLKNAVLEVVFRVFQSHILDKLPGIYTELNTLFTEARVLPRLDVNRYLADQARSEATHNELPRQLGPTEIPPDKPQVADQPGTADSSPRVPASAFNVVTRLNSLHRRSDSNSAWYAPADAAAEMPEFDEQSAVLTMLALGNMKARLLNTAAVYRPLSLRQQLLDAAPAGHMMCERELDAVEMIEGLFQSIASSERVADDLQDDLHSLQIPLLRIMLTDPELFNAPAHPARQAMNHLALLVDQDSINLTANRQPIRQSIQQILGSEDDVDGFVQALPALEELVLREQRIIDRNRQRIREKCTGQQRLTQATRRVERELTYMLDRAIPIVILDIVEQGWREYMRLACLRQGADSKEFADTIEALQAILLYLQPERAPDQLPAGSASELIEPVACGLSRVSQGTDSRDALTDSLRVLLDTGITPTTPMAHYTGAELDSEVLEKRLAEQTDTDEHLLRWLKRARALETGQWFEVTSESTPTQLLQLLWVAEDTDQFMFANRQGTRSLALPLDDVARRLRDGSLEPMHEAALPAVDQGLDALIQKMYDKLAFDSSHDQLTGLQTRKEFSRRLAQCVERASQATQTYTLIFIDIQQFKVINNTCGYEAGDRFLRELAERLRSIAGTAGNLVTEKEKEKEKETIIGRVGADQFALLLPVPSDSLGYRLAVEIKSAIETNRFVENGQSFVIHAAIAMLGFDHRNKKVMELLRSVETASELSKRAGSKDIQVVLPGDGRLEQLDEVMTWVTRINRALDDDNLKLRCQMIAPLAGAGGQKLPHYEVLLTVIDDQGEHMPPAGFIKAAEDYNRMGSVDRWVIETVLRWMMEHPEQLRLSGGFSINLSGHSMNDETFLDFIFDALVRYQVPRDKLIFEITESTAVANLEDAADFIAEMRSIGCRFSLDDFGVGQSSYSYLKRLPVDFIKIDGTFIRDITSSDVDFALVRSITEMGHYLQKQVVAEHVSNQEILATVTAIGVDYAQGHVHGLPVLLDHLGVPGPHLEP</sequence>
<dbReference type="Gene3D" id="3.30.70.270">
    <property type="match status" value="1"/>
</dbReference>
<evidence type="ECO:0008006" key="6">
    <source>
        <dbReference type="Google" id="ProtNLM"/>
    </source>
</evidence>
<keyword evidence="5" id="KW-1185">Reference proteome</keyword>
<dbReference type="PROSITE" id="PS50887">
    <property type="entry name" value="GGDEF"/>
    <property type="match status" value="1"/>
</dbReference>
<evidence type="ECO:0000313" key="5">
    <source>
        <dbReference type="Proteomes" id="UP000638188"/>
    </source>
</evidence>
<name>A0ABQ1PX11_9GAMM</name>
<protein>
    <recommendedName>
        <fullName evidence="6">Diguanylate cyclase/phosphodiesterase</fullName>
    </recommendedName>
</protein>
<dbReference type="PANTHER" id="PTHR33121">
    <property type="entry name" value="CYCLIC DI-GMP PHOSPHODIESTERASE PDEF"/>
    <property type="match status" value="1"/>
</dbReference>
<dbReference type="PANTHER" id="PTHR33121:SF23">
    <property type="entry name" value="CYCLIC DI-GMP PHOSPHODIESTERASE PDEB"/>
    <property type="match status" value="1"/>
</dbReference>
<dbReference type="Gene3D" id="3.20.20.450">
    <property type="entry name" value="EAL domain"/>
    <property type="match status" value="1"/>
</dbReference>
<accession>A0ABQ1PX11</accession>
<dbReference type="Pfam" id="PF00563">
    <property type="entry name" value="EAL"/>
    <property type="match status" value="1"/>
</dbReference>
<dbReference type="InterPro" id="IPR050706">
    <property type="entry name" value="Cyclic-di-GMP_PDE-like"/>
</dbReference>
<dbReference type="InterPro" id="IPR043128">
    <property type="entry name" value="Rev_trsase/Diguanyl_cyclase"/>
</dbReference>
<gene>
    <name evidence="4" type="ORF">GCM10007418_26150</name>
</gene>
<comment type="caution">
    <text evidence="4">The sequence shown here is derived from an EMBL/GenBank/DDBJ whole genome shotgun (WGS) entry which is preliminary data.</text>
</comment>
<dbReference type="InterPro" id="IPR012434">
    <property type="entry name" value="DUF1631"/>
</dbReference>
<dbReference type="InterPro" id="IPR001633">
    <property type="entry name" value="EAL_dom"/>
</dbReference>
<dbReference type="PROSITE" id="PS50883">
    <property type="entry name" value="EAL"/>
    <property type="match status" value="1"/>
</dbReference>
<dbReference type="EMBL" id="BMFF01000005">
    <property type="protein sequence ID" value="GGD05902.1"/>
    <property type="molecule type" value="Genomic_DNA"/>
</dbReference>